<dbReference type="AlphaFoldDB" id="A0A9Q3GE99"/>
<evidence type="ECO:0000256" key="5">
    <source>
        <dbReference type="ARBA" id="ARBA00022723"/>
    </source>
</evidence>
<sequence length="1224" mass="138613">MGVQGLWNLITPISRQINLESLKNKKFAIDSSIWLYQFQSAMRDKEGRSLENSHIIGFIRRISKLLYYNIKPVFVFDGGIPILKKRTISERKKRRQGRQESLAKTAEKLLAAQLRQAAVIHAQKRIKTQDTGQLITPETTYFDQSISQDFSEKNSIKKRGRDHTSFISSDSNQSPLSTKKPKKTLTKDQYQLPPMDSIQSNLETSTDPRLATELELKQFIHQFTPEDIDFNSPEFQSLSTEMKYEIIGDLRVKSRQPNRSRVEAMRQRNHQEFSEAQILNLKQRNRITQQLLVVTDMVSKAHVTFPIKIAAQRNKEYVLVKGDQGWILGIDNSQETGSSKKPIKLDANSEDDDDDMVAEVLIGPSAQTARNDIHEGLSDSDDELEFEQVLLPPVVTSAHPEPQDPPEAAYIKSNKISIQDTKNETLDLDEEEAAIMKDIAAEIVSHELAHTSVHQQTSALNDLDEGLSHTYVSTNSTKPLNQTTLQSEYVTQPNMDHNQTQVNTRLPIELEVDEDFKSLRSSPEQTIATDQNPTSNLSEPLLSEVKEFEKQAVQSPTDSTLKLELDDAFVSLNKKSSSISLSTPKSSSFTNENMQQDLDAELSLSQSNSKLNTYRSKGKARFVETNTPEEVDALKELSSQLDLSILPNMPSLELNEACPPVSSITVKVLDDEPRNATNKPNSACQRTSAKLETQGDMSAFFSSLPDQQIVITQNFIQTGAAAVNEAHGANLVQELSEEPFPKSQGTSVVSQDPIETPIGPDLLNKELIDYSPAATSLLPSPEKSAQIIESDEEAELNRVIEAEEQELDTNLALESNQWESFLTGLENQEKLDQLRQEADVEVSRLKEQRAKDRRDADEVNQQMIQDIQALLKLFGIPYVTAPMEAEAQCAELLKLSLVDGIITDDSDVFLFGGGRVYKNMFNQNKFVECYLMSDLEKELSLDQEKLIQLAYLLGSDYTDGLPGVGPVTAMEILNEFEPINEKLELGGIIRFGDWWKKVQVGKDTEEESSSNFRKKFRKKKDKVWLEDNWPNLAVAEAYRKPTVDSSTQDFAWGLPDLDGIRQFLYDHSNWTWSKTDELIIPLIKRQSQNLQGLPLTQGILDHFFDSNPNSTSRLIHSKVLSGVSSQRLQLILKSWIEKQQRRNHEIIELDQAKEVKEGKNINKKVQEKAKKKEKPPKQSKVTDKKTKNKTKPKNKNKNKNKSSTRKRKDDDEYQEDENEDEEDF</sequence>
<evidence type="ECO:0000256" key="4">
    <source>
        <dbReference type="ARBA" id="ARBA00022722"/>
    </source>
</evidence>
<keyword evidence="7" id="KW-0227">DNA damage</keyword>
<dbReference type="OrthoDB" id="31113at2759"/>
<dbReference type="FunFam" id="3.40.50.1010:FF:000025">
    <property type="entry name" value="DNA repair protein RAD2"/>
    <property type="match status" value="1"/>
</dbReference>
<dbReference type="SUPFAM" id="SSF47807">
    <property type="entry name" value="5' to 3' exonuclease, C-terminal subdomain"/>
    <property type="match status" value="1"/>
</dbReference>
<keyword evidence="6" id="KW-0255">Endonuclease</keyword>
<dbReference type="GO" id="GO:0003697">
    <property type="term" value="F:single-stranded DNA binding"/>
    <property type="evidence" value="ECO:0007669"/>
    <property type="project" value="InterPro"/>
</dbReference>
<dbReference type="SUPFAM" id="SSF88723">
    <property type="entry name" value="PIN domain-like"/>
    <property type="match status" value="1"/>
</dbReference>
<dbReference type="InterPro" id="IPR006086">
    <property type="entry name" value="XPG-I_dom"/>
</dbReference>
<feature type="compositionally biased region" description="Basic and acidic residues" evidence="15">
    <location>
        <begin position="1159"/>
        <end position="1170"/>
    </location>
</feature>
<evidence type="ECO:0000256" key="13">
    <source>
        <dbReference type="ARBA" id="ARBA00053135"/>
    </source>
</evidence>
<dbReference type="PANTHER" id="PTHR16171">
    <property type="entry name" value="DNA REPAIR PROTEIN COMPLEMENTING XP-G CELLS-RELATED"/>
    <property type="match status" value="1"/>
</dbReference>
<dbReference type="PROSITE" id="PS00841">
    <property type="entry name" value="XPG_1"/>
    <property type="match status" value="1"/>
</dbReference>
<feature type="region of interest" description="Disordered" evidence="15">
    <location>
        <begin position="1159"/>
        <end position="1224"/>
    </location>
</feature>
<gene>
    <name evidence="18" type="ORF">O181_003869</name>
</gene>
<dbReference type="SMART" id="SM00279">
    <property type="entry name" value="HhH2"/>
    <property type="match status" value="1"/>
</dbReference>
<evidence type="ECO:0000256" key="7">
    <source>
        <dbReference type="ARBA" id="ARBA00022763"/>
    </source>
</evidence>
<evidence type="ECO:0000259" key="17">
    <source>
        <dbReference type="SMART" id="SM00485"/>
    </source>
</evidence>
<evidence type="ECO:0000256" key="14">
    <source>
        <dbReference type="SAM" id="Coils"/>
    </source>
</evidence>
<dbReference type="GO" id="GO:0048256">
    <property type="term" value="F:flap endonuclease activity"/>
    <property type="evidence" value="ECO:0007669"/>
    <property type="project" value="UniProtKB-ARBA"/>
</dbReference>
<dbReference type="InterPro" id="IPR006085">
    <property type="entry name" value="XPG_DNA_repair_N"/>
</dbReference>
<feature type="region of interest" description="Disordered" evidence="15">
    <location>
        <begin position="152"/>
        <end position="188"/>
    </location>
</feature>
<organism evidence="18 19">
    <name type="scientific">Austropuccinia psidii MF-1</name>
    <dbReference type="NCBI Taxonomy" id="1389203"/>
    <lineage>
        <taxon>Eukaryota</taxon>
        <taxon>Fungi</taxon>
        <taxon>Dikarya</taxon>
        <taxon>Basidiomycota</taxon>
        <taxon>Pucciniomycotina</taxon>
        <taxon>Pucciniomycetes</taxon>
        <taxon>Pucciniales</taxon>
        <taxon>Sphaerophragmiaceae</taxon>
        <taxon>Austropuccinia</taxon>
    </lineage>
</organism>
<dbReference type="SMART" id="SM00485">
    <property type="entry name" value="XPGN"/>
    <property type="match status" value="1"/>
</dbReference>
<dbReference type="Proteomes" id="UP000765509">
    <property type="component" value="Unassembled WGS sequence"/>
</dbReference>
<dbReference type="InterPro" id="IPR008918">
    <property type="entry name" value="HhH2"/>
</dbReference>
<evidence type="ECO:0000256" key="6">
    <source>
        <dbReference type="ARBA" id="ARBA00022759"/>
    </source>
</evidence>
<reference evidence="18" key="1">
    <citation type="submission" date="2021-03" db="EMBL/GenBank/DDBJ databases">
        <title>Draft genome sequence of rust myrtle Austropuccinia psidii MF-1, a brazilian biotype.</title>
        <authorList>
            <person name="Quecine M.C."/>
            <person name="Pachon D.M.R."/>
            <person name="Bonatelli M.L."/>
            <person name="Correr F.H."/>
            <person name="Franceschini L.M."/>
            <person name="Leite T.F."/>
            <person name="Margarido G.R.A."/>
            <person name="Almeida C.A."/>
            <person name="Ferrarezi J.A."/>
            <person name="Labate C.A."/>
        </authorList>
    </citation>
    <scope>NUCLEOTIDE SEQUENCE</scope>
    <source>
        <strain evidence="18">MF-1</strain>
    </source>
</reference>
<dbReference type="Pfam" id="PF00867">
    <property type="entry name" value="XPG_I"/>
    <property type="match status" value="1"/>
</dbReference>
<keyword evidence="14" id="KW-0175">Coiled coil</keyword>
<evidence type="ECO:0000313" key="18">
    <source>
        <dbReference type="EMBL" id="MBW0464154.1"/>
    </source>
</evidence>
<keyword evidence="11" id="KW-0539">Nucleus</keyword>
<dbReference type="PRINTS" id="PR00066">
    <property type="entry name" value="XRODRMPGMNTG"/>
</dbReference>
<keyword evidence="19" id="KW-1185">Reference proteome</keyword>
<dbReference type="PROSITE" id="PS00842">
    <property type="entry name" value="XPG_2"/>
    <property type="match status" value="1"/>
</dbReference>
<dbReference type="FunFam" id="1.10.150.20:FF:000030">
    <property type="entry name" value="Flap endonuclease GEN-like 1"/>
    <property type="match status" value="1"/>
</dbReference>
<comment type="cofactor">
    <cofactor evidence="1">
        <name>Mg(2+)</name>
        <dbReference type="ChEBI" id="CHEBI:18420"/>
    </cofactor>
</comment>
<keyword evidence="8" id="KW-0378">Hydrolase</keyword>
<dbReference type="Pfam" id="PF00752">
    <property type="entry name" value="XPG_N"/>
    <property type="match status" value="1"/>
</dbReference>
<comment type="similarity">
    <text evidence="3">Belongs to the XPG/RAD2 endonuclease family. XPG subfamily.</text>
</comment>
<dbReference type="GO" id="GO:0046872">
    <property type="term" value="F:metal ion binding"/>
    <property type="evidence" value="ECO:0007669"/>
    <property type="project" value="UniProtKB-KW"/>
</dbReference>
<dbReference type="InterPro" id="IPR036279">
    <property type="entry name" value="5-3_exonuclease_C_sf"/>
</dbReference>
<evidence type="ECO:0000313" key="19">
    <source>
        <dbReference type="Proteomes" id="UP000765509"/>
    </source>
</evidence>
<dbReference type="InterPro" id="IPR006084">
    <property type="entry name" value="XPG/Rad2"/>
</dbReference>
<feature type="coiled-coil region" evidence="14">
    <location>
        <begin position="828"/>
        <end position="862"/>
    </location>
</feature>
<dbReference type="PANTHER" id="PTHR16171:SF7">
    <property type="entry name" value="DNA REPAIR PROTEIN RAD2"/>
    <property type="match status" value="1"/>
</dbReference>
<dbReference type="PRINTS" id="PR00853">
    <property type="entry name" value="XPGRADSUPER"/>
</dbReference>
<comment type="similarity">
    <text evidence="12">Belongs to the XPG/RAD2 endonuclease family. GEN subfamily.</text>
</comment>
<evidence type="ECO:0000259" key="16">
    <source>
        <dbReference type="SMART" id="SM00484"/>
    </source>
</evidence>
<dbReference type="Gene3D" id="1.10.150.20">
    <property type="entry name" value="5' to 3' exonuclease, C-terminal subdomain"/>
    <property type="match status" value="1"/>
</dbReference>
<dbReference type="CDD" id="cd09868">
    <property type="entry name" value="PIN_XPG_RAD2"/>
    <property type="match status" value="2"/>
</dbReference>
<name>A0A9Q3GE99_9BASI</name>
<dbReference type="SMART" id="SM00484">
    <property type="entry name" value="XPGI"/>
    <property type="match status" value="1"/>
</dbReference>
<comment type="caution">
    <text evidence="18">The sequence shown here is derived from an EMBL/GenBank/DDBJ whole genome shotgun (WGS) entry which is preliminary data.</text>
</comment>
<evidence type="ECO:0000256" key="1">
    <source>
        <dbReference type="ARBA" id="ARBA00001946"/>
    </source>
</evidence>
<keyword evidence="9" id="KW-0460">Magnesium</keyword>
<evidence type="ECO:0008006" key="20">
    <source>
        <dbReference type="Google" id="ProtNLM"/>
    </source>
</evidence>
<dbReference type="GO" id="GO:0005634">
    <property type="term" value="C:nucleus"/>
    <property type="evidence" value="ECO:0007669"/>
    <property type="project" value="UniProtKB-SubCell"/>
</dbReference>
<feature type="domain" description="XPG N-terminal" evidence="17">
    <location>
        <begin position="1"/>
        <end position="98"/>
    </location>
</feature>
<evidence type="ECO:0000256" key="2">
    <source>
        <dbReference type="ARBA" id="ARBA00004123"/>
    </source>
</evidence>
<comment type="function">
    <text evidence="13">Single-stranded DNA endonuclease involved in excision repair of DNA damaged with UV light, bulky adducts, or cross-linking agents. Essential for the incision step of excision-repair.</text>
</comment>
<evidence type="ECO:0000256" key="11">
    <source>
        <dbReference type="ARBA" id="ARBA00023242"/>
    </source>
</evidence>
<evidence type="ECO:0000256" key="8">
    <source>
        <dbReference type="ARBA" id="ARBA00022801"/>
    </source>
</evidence>
<proteinExistence type="inferred from homology"/>
<feature type="compositionally biased region" description="Acidic residues" evidence="15">
    <location>
        <begin position="1211"/>
        <end position="1224"/>
    </location>
</feature>
<dbReference type="InterPro" id="IPR001044">
    <property type="entry name" value="XPG/Rad2_eukaryotes"/>
</dbReference>
<dbReference type="InterPro" id="IPR019974">
    <property type="entry name" value="XPG_CS"/>
</dbReference>
<feature type="domain" description="XPG-I" evidence="16">
    <location>
        <begin position="872"/>
        <end position="941"/>
    </location>
</feature>
<keyword evidence="4" id="KW-0540">Nuclease</keyword>
<evidence type="ECO:0000256" key="9">
    <source>
        <dbReference type="ARBA" id="ARBA00022842"/>
    </source>
</evidence>
<evidence type="ECO:0000256" key="3">
    <source>
        <dbReference type="ARBA" id="ARBA00005283"/>
    </source>
</evidence>
<evidence type="ECO:0000256" key="12">
    <source>
        <dbReference type="ARBA" id="ARBA00038112"/>
    </source>
</evidence>
<protein>
    <recommendedName>
        <fullName evidence="20">PIN domain-like protein</fullName>
    </recommendedName>
</protein>
<evidence type="ECO:0000256" key="10">
    <source>
        <dbReference type="ARBA" id="ARBA00023204"/>
    </source>
</evidence>
<dbReference type="CDD" id="cd09904">
    <property type="entry name" value="H3TH_XPG"/>
    <property type="match status" value="1"/>
</dbReference>
<dbReference type="EMBL" id="AVOT02000712">
    <property type="protein sequence ID" value="MBW0464154.1"/>
    <property type="molecule type" value="Genomic_DNA"/>
</dbReference>
<dbReference type="Gene3D" id="3.40.50.1010">
    <property type="entry name" value="5'-nuclease"/>
    <property type="match status" value="2"/>
</dbReference>
<dbReference type="GO" id="GO:0006289">
    <property type="term" value="P:nucleotide-excision repair"/>
    <property type="evidence" value="ECO:0007669"/>
    <property type="project" value="InterPro"/>
</dbReference>
<dbReference type="InterPro" id="IPR029060">
    <property type="entry name" value="PIN-like_dom_sf"/>
</dbReference>
<keyword evidence="10" id="KW-0234">DNA repair</keyword>
<feature type="compositionally biased region" description="Basic residues" evidence="15">
    <location>
        <begin position="1186"/>
        <end position="1206"/>
    </location>
</feature>
<comment type="subcellular location">
    <subcellularLocation>
        <location evidence="2">Nucleus</location>
    </subcellularLocation>
</comment>
<evidence type="ECO:0000256" key="15">
    <source>
        <dbReference type="SAM" id="MobiDB-lite"/>
    </source>
</evidence>
<accession>A0A9Q3GE99</accession>
<keyword evidence="5" id="KW-0479">Metal-binding</keyword>